<protein>
    <submittedName>
        <fullName evidence="2">Uncharacterized protein</fullName>
    </submittedName>
</protein>
<organism evidence="2 3">
    <name type="scientific">Riccia fluitans</name>
    <dbReference type="NCBI Taxonomy" id="41844"/>
    <lineage>
        <taxon>Eukaryota</taxon>
        <taxon>Viridiplantae</taxon>
        <taxon>Streptophyta</taxon>
        <taxon>Embryophyta</taxon>
        <taxon>Marchantiophyta</taxon>
        <taxon>Marchantiopsida</taxon>
        <taxon>Marchantiidae</taxon>
        <taxon>Marchantiales</taxon>
        <taxon>Ricciaceae</taxon>
        <taxon>Riccia</taxon>
    </lineage>
</organism>
<dbReference type="AlphaFoldDB" id="A0ABD1YEF4"/>
<evidence type="ECO:0000313" key="2">
    <source>
        <dbReference type="EMBL" id="KAL2629161.1"/>
    </source>
</evidence>
<reference evidence="2 3" key="1">
    <citation type="submission" date="2024-09" db="EMBL/GenBank/DDBJ databases">
        <title>Chromosome-scale assembly of Riccia fluitans.</title>
        <authorList>
            <person name="Paukszto L."/>
            <person name="Sawicki J."/>
            <person name="Karawczyk K."/>
            <person name="Piernik-Szablinska J."/>
            <person name="Szczecinska M."/>
            <person name="Mazdziarz M."/>
        </authorList>
    </citation>
    <scope>NUCLEOTIDE SEQUENCE [LARGE SCALE GENOMIC DNA]</scope>
    <source>
        <strain evidence="2">Rf_01</strain>
        <tissue evidence="2">Aerial parts of the thallus</tissue>
    </source>
</reference>
<proteinExistence type="predicted"/>
<dbReference type="EMBL" id="JBHFFA010000004">
    <property type="protein sequence ID" value="KAL2629161.1"/>
    <property type="molecule type" value="Genomic_DNA"/>
</dbReference>
<name>A0ABD1YEF4_9MARC</name>
<keyword evidence="3" id="KW-1185">Reference proteome</keyword>
<evidence type="ECO:0000313" key="3">
    <source>
        <dbReference type="Proteomes" id="UP001605036"/>
    </source>
</evidence>
<accession>A0ABD1YEF4</accession>
<sequence>MKGYPRKLNGDSGRGSGESSTEEVAALAKAEERLKAHELQNAREWKIRSHDKWIAEDAAPARYFFVKLRAKWAREAIHALENSDGEVVMEDEDRDEIERVMFGMARYKAPGQDGLTVDVVKECWEFVGEECVMMAEWGREVGAVMAGEARVGNVEAGAEVLRNRNRVSWLSKICVGGSFSTPTFIQVLDSCLKSQALAPAGLTLLSEHCLACWKERNGLVFEKKREVASPRLVLLRARISVEAGWSQLRGDKRERVRWNDEIFLAKAMTALREQEDRGRTVRRILLSCEEMSGLNELDLSASVGSQFYESSHVLATSGSSSSCLDASEDSVSG</sequence>
<gene>
    <name evidence="2" type="ORF">R1flu_013847</name>
</gene>
<dbReference type="Proteomes" id="UP001605036">
    <property type="component" value="Unassembled WGS sequence"/>
</dbReference>
<comment type="caution">
    <text evidence="2">The sequence shown here is derived from an EMBL/GenBank/DDBJ whole genome shotgun (WGS) entry which is preliminary data.</text>
</comment>
<evidence type="ECO:0000256" key="1">
    <source>
        <dbReference type="SAM" id="MobiDB-lite"/>
    </source>
</evidence>
<feature type="region of interest" description="Disordered" evidence="1">
    <location>
        <begin position="1"/>
        <end position="24"/>
    </location>
</feature>